<feature type="domain" description="DUF4253" evidence="1">
    <location>
        <begin position="82"/>
        <end position="184"/>
    </location>
</feature>
<dbReference type="Pfam" id="PF14062">
    <property type="entry name" value="DUF4253"/>
    <property type="match status" value="1"/>
</dbReference>
<dbReference type="OrthoDB" id="4827574at2"/>
<dbReference type="GeneID" id="42306883"/>
<dbReference type="InterPro" id="IPR025349">
    <property type="entry name" value="DUF4253"/>
</dbReference>
<dbReference type="EMBL" id="FNED01000025">
    <property type="protein sequence ID" value="SDJ68054.1"/>
    <property type="molecule type" value="Genomic_DNA"/>
</dbReference>
<dbReference type="Proteomes" id="UP000182836">
    <property type="component" value="Unassembled WGS sequence"/>
</dbReference>
<dbReference type="AlphaFoldDB" id="A0A0K2WCL9"/>
<evidence type="ECO:0000259" key="1">
    <source>
        <dbReference type="Pfam" id="PF14062"/>
    </source>
</evidence>
<dbReference type="RefSeq" id="WP_052520438.1">
    <property type="nucleotide sequence ID" value="NZ_BJOA01000303.1"/>
</dbReference>
<organism evidence="2 3">
    <name type="scientific">Aneurinibacillus migulanus</name>
    <name type="common">Bacillus migulanus</name>
    <dbReference type="NCBI Taxonomy" id="47500"/>
    <lineage>
        <taxon>Bacteria</taxon>
        <taxon>Bacillati</taxon>
        <taxon>Bacillota</taxon>
        <taxon>Bacilli</taxon>
        <taxon>Bacillales</taxon>
        <taxon>Paenibacillaceae</taxon>
        <taxon>Aneurinibacillus group</taxon>
        <taxon>Aneurinibacillus</taxon>
    </lineage>
</organism>
<evidence type="ECO:0000313" key="2">
    <source>
        <dbReference type="EMBL" id="SDJ68054.1"/>
    </source>
</evidence>
<protein>
    <recommendedName>
        <fullName evidence="1">DUF4253 domain-containing protein</fullName>
    </recommendedName>
</protein>
<name>A0A0K2WCL9_ANEMI</name>
<sequence length="184" mass="21111">MNLIEAVKEFETLANQPVRPYSTVDFGRGKKEGVYSVLVDAIDAYEIITSLRSKLGNELITFIGTTNFLSDDAPEDGMVEVVLGKGESQFDILRIAETDACNYDMMTEELIEKLQEYDRAFGIDITQAETDTVQFFLKNEPEDWKWFCKDLYDFCPDIVDQGCGNLEVLESEIKKRKAVFLWWD</sequence>
<evidence type="ECO:0000313" key="3">
    <source>
        <dbReference type="Proteomes" id="UP000182836"/>
    </source>
</evidence>
<reference evidence="2 3" key="1">
    <citation type="submission" date="2016-10" db="EMBL/GenBank/DDBJ databases">
        <authorList>
            <person name="de Groot N.N."/>
        </authorList>
    </citation>
    <scope>NUCLEOTIDE SEQUENCE [LARGE SCALE GENOMIC DNA]</scope>
    <source>
        <strain evidence="2 3">DSM 2895</strain>
    </source>
</reference>
<accession>A0A0K2WCL9</accession>
<gene>
    <name evidence="2" type="ORF">SAMN04487909_1252</name>
</gene>
<proteinExistence type="predicted"/>